<protein>
    <submittedName>
        <fullName evidence="2">Uncharacterized protein</fullName>
    </submittedName>
</protein>
<comment type="caution">
    <text evidence="2">The sequence shown here is derived from an EMBL/GenBank/DDBJ whole genome shotgun (WGS) entry which is preliminary data.</text>
</comment>
<dbReference type="RefSeq" id="WP_089986005.1">
    <property type="nucleotide sequence ID" value="NZ_FMVP01000006.1"/>
</dbReference>
<organism evidence="2 3">
    <name type="scientific">Lysinibacillus fusiformis</name>
    <dbReference type="NCBI Taxonomy" id="28031"/>
    <lineage>
        <taxon>Bacteria</taxon>
        <taxon>Bacillati</taxon>
        <taxon>Bacillota</taxon>
        <taxon>Bacilli</taxon>
        <taxon>Bacillales</taxon>
        <taxon>Bacillaceae</taxon>
        <taxon>Lysinibacillus</taxon>
    </lineage>
</organism>
<feature type="transmembrane region" description="Helical" evidence="1">
    <location>
        <begin position="6"/>
        <end position="27"/>
    </location>
</feature>
<sequence length="64" mass="7367">MHTLQVLGQILFIMYWIIIGLLVLFKIYTPPRKVMALAFIMTGVLIAILLFDSGPITKVHIYNY</sequence>
<keyword evidence="1" id="KW-1133">Transmembrane helix</keyword>
<evidence type="ECO:0000256" key="1">
    <source>
        <dbReference type="SAM" id="Phobius"/>
    </source>
</evidence>
<dbReference type="EMBL" id="FOEL01000006">
    <property type="protein sequence ID" value="SEQ60086.1"/>
    <property type="molecule type" value="Genomic_DNA"/>
</dbReference>
<name>A0A1H9HCY8_9BACI</name>
<feature type="transmembrane region" description="Helical" evidence="1">
    <location>
        <begin position="34"/>
        <end position="51"/>
    </location>
</feature>
<keyword evidence="1" id="KW-0812">Transmembrane</keyword>
<reference evidence="2 3" key="1">
    <citation type="submission" date="2016-10" db="EMBL/GenBank/DDBJ databases">
        <authorList>
            <person name="Varghese N."/>
            <person name="Submissions S."/>
        </authorList>
    </citation>
    <scope>NUCLEOTIDE SEQUENCE [LARGE SCALE GENOMIC DNA]</scope>
    <source>
        <strain evidence="2 3">TC-13</strain>
    </source>
</reference>
<gene>
    <name evidence="2" type="ORF">SAMN02787113_01987</name>
</gene>
<dbReference type="Proteomes" id="UP000199410">
    <property type="component" value="Unassembled WGS sequence"/>
</dbReference>
<proteinExistence type="predicted"/>
<evidence type="ECO:0000313" key="2">
    <source>
        <dbReference type="EMBL" id="SEQ60086.1"/>
    </source>
</evidence>
<dbReference type="AlphaFoldDB" id="A0A1H9HCY8"/>
<accession>A0A1H9HCY8</accession>
<keyword evidence="1" id="KW-0472">Membrane</keyword>
<evidence type="ECO:0000313" key="3">
    <source>
        <dbReference type="Proteomes" id="UP000199410"/>
    </source>
</evidence>